<evidence type="ECO:0000256" key="1">
    <source>
        <dbReference type="ARBA" id="ARBA00009333"/>
    </source>
</evidence>
<dbReference type="PRINTS" id="PR00368">
    <property type="entry name" value="FADPNR"/>
</dbReference>
<comment type="caution">
    <text evidence="5">The sequence shown here is derived from an EMBL/GenBank/DDBJ whole genome shotgun (WGS) entry which is preliminary data.</text>
</comment>
<dbReference type="GO" id="GO:0097237">
    <property type="term" value="P:cellular response to toxic substance"/>
    <property type="evidence" value="ECO:0007669"/>
    <property type="project" value="UniProtKB-ARBA"/>
</dbReference>
<reference evidence="5 6" key="1">
    <citation type="submission" date="2023-08" db="EMBL/GenBank/DDBJ databases">
        <title>Black Yeasts Isolated from many extreme environments.</title>
        <authorList>
            <person name="Coleine C."/>
            <person name="Stajich J.E."/>
            <person name="Selbmann L."/>
        </authorList>
    </citation>
    <scope>NUCLEOTIDE SEQUENCE [LARGE SCALE GENOMIC DNA]</scope>
    <source>
        <strain evidence="5 6">CCFEE 5935</strain>
    </source>
</reference>
<dbReference type="InterPro" id="IPR036188">
    <property type="entry name" value="FAD/NAD-bd_sf"/>
</dbReference>
<dbReference type="EMBL" id="JAVRRT010000009">
    <property type="protein sequence ID" value="KAK5168606.1"/>
    <property type="molecule type" value="Genomic_DNA"/>
</dbReference>
<dbReference type="Pfam" id="PF07992">
    <property type="entry name" value="Pyr_redox_2"/>
    <property type="match status" value="1"/>
</dbReference>
<evidence type="ECO:0000313" key="5">
    <source>
        <dbReference type="EMBL" id="KAK5168606.1"/>
    </source>
</evidence>
<dbReference type="InterPro" id="IPR023753">
    <property type="entry name" value="FAD/NAD-binding_dom"/>
</dbReference>
<dbReference type="PRINTS" id="PR00469">
    <property type="entry name" value="PNDRDTASEII"/>
</dbReference>
<dbReference type="SUPFAM" id="SSF51905">
    <property type="entry name" value="FAD/NAD(P)-binding domain"/>
    <property type="match status" value="1"/>
</dbReference>
<dbReference type="GO" id="GO:0016491">
    <property type="term" value="F:oxidoreductase activity"/>
    <property type="evidence" value="ECO:0007669"/>
    <property type="project" value="UniProtKB-KW"/>
</dbReference>
<dbReference type="GeneID" id="89927255"/>
<comment type="similarity">
    <text evidence="1">Belongs to the class-II pyridine nucleotide-disulfide oxidoreductase family.</text>
</comment>
<dbReference type="AlphaFoldDB" id="A0AAV9P8J7"/>
<keyword evidence="3" id="KW-0560">Oxidoreductase</keyword>
<evidence type="ECO:0000256" key="3">
    <source>
        <dbReference type="ARBA" id="ARBA00023002"/>
    </source>
</evidence>
<name>A0AAV9P8J7_9PEZI</name>
<dbReference type="Proteomes" id="UP001337655">
    <property type="component" value="Unassembled WGS sequence"/>
</dbReference>
<dbReference type="Gene3D" id="3.50.50.60">
    <property type="entry name" value="FAD/NAD(P)-binding domain"/>
    <property type="match status" value="2"/>
</dbReference>
<keyword evidence="2" id="KW-0285">Flavoprotein</keyword>
<gene>
    <name evidence="5" type="ORF">LTR77_005915</name>
</gene>
<dbReference type="RefSeq" id="XP_064658072.1">
    <property type="nucleotide sequence ID" value="XM_064803157.1"/>
</dbReference>
<dbReference type="PANTHER" id="PTHR48105">
    <property type="entry name" value="THIOREDOXIN REDUCTASE 1-RELATED-RELATED"/>
    <property type="match status" value="1"/>
</dbReference>
<evidence type="ECO:0000259" key="4">
    <source>
        <dbReference type="Pfam" id="PF07992"/>
    </source>
</evidence>
<dbReference type="InterPro" id="IPR050097">
    <property type="entry name" value="Ferredoxin-NADP_redctase_2"/>
</dbReference>
<feature type="domain" description="FAD/NAD(P)-binding" evidence="4">
    <location>
        <begin position="7"/>
        <end position="297"/>
    </location>
</feature>
<sequence>MATAVVDTLIIGGGPAGLSAAVALARHAHTAIILDSKAYRNAGVQHMHNVPGFDHASPADFRGKVLQDLKQRYHSIEHIAASINTLSKREDGVFEAVDNRGKYYHGRKLILATGVRDRLEDEVPGYAECWGKGVFHCLYCHGYEERGADSVGVLAGGQNTTPDMVMHVTKMAKRLAKKVTIYTHRSAEMVEPLRNRIHSSKISIDTRPVASLSLVDRGPQVEVTFEDGSSVVEGFIASHPKVEQHAEHLIRQLGLETTSGGEIQVQPPFNATNNPGCFAVGDSATPFKSVLAAMQAGNFAGVGAASQLQSELEERDLL</sequence>
<evidence type="ECO:0000313" key="6">
    <source>
        <dbReference type="Proteomes" id="UP001337655"/>
    </source>
</evidence>
<organism evidence="5 6">
    <name type="scientific">Saxophila tyrrhenica</name>
    <dbReference type="NCBI Taxonomy" id="1690608"/>
    <lineage>
        <taxon>Eukaryota</taxon>
        <taxon>Fungi</taxon>
        <taxon>Dikarya</taxon>
        <taxon>Ascomycota</taxon>
        <taxon>Pezizomycotina</taxon>
        <taxon>Dothideomycetes</taxon>
        <taxon>Dothideomycetidae</taxon>
        <taxon>Mycosphaerellales</taxon>
        <taxon>Extremaceae</taxon>
        <taxon>Saxophila</taxon>
    </lineage>
</organism>
<proteinExistence type="inferred from homology"/>
<accession>A0AAV9P8J7</accession>
<protein>
    <recommendedName>
        <fullName evidence="4">FAD/NAD(P)-binding domain-containing protein</fullName>
    </recommendedName>
</protein>
<keyword evidence="6" id="KW-1185">Reference proteome</keyword>
<evidence type="ECO:0000256" key="2">
    <source>
        <dbReference type="ARBA" id="ARBA00022630"/>
    </source>
</evidence>